<evidence type="ECO:0000313" key="2">
    <source>
        <dbReference type="EMBL" id="GBO06179.1"/>
    </source>
</evidence>
<dbReference type="InterPro" id="IPR036397">
    <property type="entry name" value="RNaseH_sf"/>
</dbReference>
<dbReference type="PANTHER" id="PTHR47326:SF1">
    <property type="entry name" value="HTH PSQ-TYPE DOMAIN-CONTAINING PROTEIN"/>
    <property type="match status" value="1"/>
</dbReference>
<dbReference type="Proteomes" id="UP000499080">
    <property type="component" value="Unassembled WGS sequence"/>
</dbReference>
<accession>A0A4Y2TZN3</accession>
<comment type="caution">
    <text evidence="2">The sequence shown here is derived from an EMBL/GenBank/DDBJ whole genome shotgun (WGS) entry which is preliminary data.</text>
</comment>
<protein>
    <recommendedName>
        <fullName evidence="5">Tc1-like transposase DDE domain-containing protein</fullName>
    </recommendedName>
</protein>
<dbReference type="EMBL" id="BGPR01032596">
    <property type="protein sequence ID" value="GBO06179.1"/>
    <property type="molecule type" value="Genomic_DNA"/>
</dbReference>
<proteinExistence type="predicted"/>
<evidence type="ECO:0000313" key="3">
    <source>
        <dbReference type="EMBL" id="GBO06181.1"/>
    </source>
</evidence>
<dbReference type="OrthoDB" id="9971063at2759"/>
<dbReference type="Gene3D" id="3.30.420.10">
    <property type="entry name" value="Ribonuclease H-like superfamily/Ribonuclease H"/>
    <property type="match status" value="1"/>
</dbReference>
<reference evidence="2 4" key="1">
    <citation type="journal article" date="2019" name="Sci. Rep.">
        <title>Orb-weaving spider Araneus ventricosus genome elucidates the spidroin gene catalogue.</title>
        <authorList>
            <person name="Kono N."/>
            <person name="Nakamura H."/>
            <person name="Ohtoshi R."/>
            <person name="Moran D.A.P."/>
            <person name="Shinohara A."/>
            <person name="Yoshida Y."/>
            <person name="Fujiwara M."/>
            <person name="Mori M."/>
            <person name="Tomita M."/>
            <person name="Arakawa K."/>
        </authorList>
    </citation>
    <scope>NUCLEOTIDE SEQUENCE [LARGE SCALE GENOMIC DNA]</scope>
</reference>
<evidence type="ECO:0008006" key="5">
    <source>
        <dbReference type="Google" id="ProtNLM"/>
    </source>
</evidence>
<dbReference type="AlphaFoldDB" id="A0A4Y2TZN3"/>
<evidence type="ECO:0000313" key="4">
    <source>
        <dbReference type="Proteomes" id="UP000499080"/>
    </source>
</evidence>
<evidence type="ECO:0000256" key="1">
    <source>
        <dbReference type="SAM" id="MobiDB-lite"/>
    </source>
</evidence>
<feature type="region of interest" description="Disordered" evidence="1">
    <location>
        <begin position="1"/>
        <end position="24"/>
    </location>
</feature>
<dbReference type="GO" id="GO:0003676">
    <property type="term" value="F:nucleic acid binding"/>
    <property type="evidence" value="ECO:0007669"/>
    <property type="project" value="InterPro"/>
</dbReference>
<dbReference type="PANTHER" id="PTHR47326">
    <property type="entry name" value="TRANSPOSABLE ELEMENT TC3 TRANSPOSASE-LIKE PROTEIN"/>
    <property type="match status" value="1"/>
</dbReference>
<dbReference type="EMBL" id="BGPR01032598">
    <property type="protein sequence ID" value="GBO06181.1"/>
    <property type="molecule type" value="Genomic_DNA"/>
</dbReference>
<keyword evidence="4" id="KW-1185">Reference proteome</keyword>
<organism evidence="2 4">
    <name type="scientific">Araneus ventricosus</name>
    <name type="common">Orbweaver spider</name>
    <name type="synonym">Epeira ventricosa</name>
    <dbReference type="NCBI Taxonomy" id="182803"/>
    <lineage>
        <taxon>Eukaryota</taxon>
        <taxon>Metazoa</taxon>
        <taxon>Ecdysozoa</taxon>
        <taxon>Arthropoda</taxon>
        <taxon>Chelicerata</taxon>
        <taxon>Arachnida</taxon>
        <taxon>Araneae</taxon>
        <taxon>Araneomorphae</taxon>
        <taxon>Entelegynae</taxon>
        <taxon>Araneoidea</taxon>
        <taxon>Araneidae</taxon>
        <taxon>Araneus</taxon>
    </lineage>
</organism>
<name>A0A4Y2TZN3_ARAVE</name>
<sequence length="115" mass="12728">MVGNAFLATQNTRKTEHEQEETSSMWFQHDGAPAHYRIDVRLHLNATYGQQGIGRGGPVLWPALSPDLNCLDYFLWGYVKSLVCETPINSAEDLASHIAAAAGEVRDAYLQTLPL</sequence>
<gene>
    <name evidence="3" type="ORF">AVEN_177952_1</name>
    <name evidence="2" type="ORF">AVEN_193698_1</name>
</gene>